<name>A0A250X161_9CHLO</name>
<sequence>MPLMNSSIMPSLTRFIVCSTSSSSICKSFLSITRSISSSSASQIAAAFSIGPGNFCTVGLLSPPSSMSPVATNGSIGTTELGLVPSAMAATFAHKNRCLLLAWEIDEEDF</sequence>
<organism evidence="1 2">
    <name type="scientific">Chlamydomonas eustigma</name>
    <dbReference type="NCBI Taxonomy" id="1157962"/>
    <lineage>
        <taxon>Eukaryota</taxon>
        <taxon>Viridiplantae</taxon>
        <taxon>Chlorophyta</taxon>
        <taxon>core chlorophytes</taxon>
        <taxon>Chlorophyceae</taxon>
        <taxon>CS clade</taxon>
        <taxon>Chlamydomonadales</taxon>
        <taxon>Chlamydomonadaceae</taxon>
        <taxon>Chlamydomonas</taxon>
    </lineage>
</organism>
<evidence type="ECO:0000313" key="1">
    <source>
        <dbReference type="EMBL" id="GAX76817.1"/>
    </source>
</evidence>
<proteinExistence type="predicted"/>
<keyword evidence="2" id="KW-1185">Reference proteome</keyword>
<comment type="caution">
    <text evidence="1">The sequence shown here is derived from an EMBL/GenBank/DDBJ whole genome shotgun (WGS) entry which is preliminary data.</text>
</comment>
<dbReference type="AlphaFoldDB" id="A0A250X161"/>
<protein>
    <submittedName>
        <fullName evidence="1">Uncharacterized protein</fullName>
    </submittedName>
</protein>
<accession>A0A250X161</accession>
<reference evidence="1 2" key="1">
    <citation type="submission" date="2017-08" db="EMBL/GenBank/DDBJ databases">
        <title>Acidophilic green algal genome provides insights into adaptation to an acidic environment.</title>
        <authorList>
            <person name="Hirooka S."/>
            <person name="Hirose Y."/>
            <person name="Kanesaki Y."/>
            <person name="Higuchi S."/>
            <person name="Fujiwara T."/>
            <person name="Onuma R."/>
            <person name="Era A."/>
            <person name="Ohbayashi R."/>
            <person name="Uzuka A."/>
            <person name="Nozaki H."/>
            <person name="Yoshikawa H."/>
            <person name="Miyagishima S.Y."/>
        </authorList>
    </citation>
    <scope>NUCLEOTIDE SEQUENCE [LARGE SCALE GENOMIC DNA]</scope>
    <source>
        <strain evidence="1 2">NIES-2499</strain>
    </source>
</reference>
<evidence type="ECO:0000313" key="2">
    <source>
        <dbReference type="Proteomes" id="UP000232323"/>
    </source>
</evidence>
<dbReference type="Proteomes" id="UP000232323">
    <property type="component" value="Unassembled WGS sequence"/>
</dbReference>
<dbReference type="EMBL" id="BEGY01000020">
    <property type="protein sequence ID" value="GAX76817.1"/>
    <property type="molecule type" value="Genomic_DNA"/>
</dbReference>
<gene>
    <name evidence="1" type="ORF">CEUSTIGMA_g4263.t1</name>
</gene>